<dbReference type="GO" id="GO:0005829">
    <property type="term" value="C:cytosol"/>
    <property type="evidence" value="ECO:0007669"/>
    <property type="project" value="TreeGrafter"/>
</dbReference>
<dbReference type="InterPro" id="IPR029056">
    <property type="entry name" value="Ribokinase-like"/>
</dbReference>
<evidence type="ECO:0000259" key="1">
    <source>
        <dbReference type="Pfam" id="PF08543"/>
    </source>
</evidence>
<dbReference type="InterPro" id="IPR013749">
    <property type="entry name" value="PM/HMP-P_kinase-1"/>
</dbReference>
<gene>
    <name evidence="2" type="ORF">UFOPK3564_00875</name>
</gene>
<dbReference type="CDD" id="cd01169">
    <property type="entry name" value="HMPP_kinase"/>
    <property type="match status" value="1"/>
</dbReference>
<dbReference type="InterPro" id="IPR004399">
    <property type="entry name" value="HMP/HMP-P_kinase_dom"/>
</dbReference>
<feature type="domain" description="Pyridoxamine kinase/Phosphomethylpyrimidine kinase" evidence="1">
    <location>
        <begin position="15"/>
        <end position="266"/>
    </location>
</feature>
<dbReference type="PANTHER" id="PTHR20858:SF17">
    <property type="entry name" value="HYDROXYMETHYLPYRIMIDINE_PHOSPHOMETHYLPYRIMIDINE KINASE THI20-RELATED"/>
    <property type="match status" value="1"/>
</dbReference>
<protein>
    <submittedName>
        <fullName evidence="2">Unannotated protein</fullName>
    </submittedName>
</protein>
<dbReference type="GO" id="GO:0008972">
    <property type="term" value="F:phosphomethylpyrimidine kinase activity"/>
    <property type="evidence" value="ECO:0007669"/>
    <property type="project" value="InterPro"/>
</dbReference>
<dbReference type="NCBIfam" id="TIGR00097">
    <property type="entry name" value="HMP-P_kinase"/>
    <property type="match status" value="1"/>
</dbReference>
<sequence length="294" mass="29590">MPVRTPICLTIAGSDSGGGAGVQADLKAFAAQGAHGTTAITGLTAQNTVGVTRIDPVDPRMIVEQVDAVLSDMAVDAVKIGMVGSEPSIRAVVAALQGLPEGVPVVIDPVMVAESGARLLEADAQRAFVRDLLPLATVVTPNLPEALVLAGRDDVDDLATLTDDDVLQVARTIADAGPDAVLVTGGHRAAAEDLLLLDDGTVLRLPGVRHADGAAHGSGCTHSSTLAARLAQGDDLPRAARVARAVAGEAVRRGLRDVGAGPGPVDVLDLPALRDAAAATAEAVVADQGRTAAP</sequence>
<dbReference type="SUPFAM" id="SSF53613">
    <property type="entry name" value="Ribokinase-like"/>
    <property type="match status" value="1"/>
</dbReference>
<organism evidence="2">
    <name type="scientific">freshwater metagenome</name>
    <dbReference type="NCBI Taxonomy" id="449393"/>
    <lineage>
        <taxon>unclassified sequences</taxon>
        <taxon>metagenomes</taxon>
        <taxon>ecological metagenomes</taxon>
    </lineage>
</organism>
<dbReference type="GO" id="GO:0009228">
    <property type="term" value="P:thiamine biosynthetic process"/>
    <property type="evidence" value="ECO:0007669"/>
    <property type="project" value="InterPro"/>
</dbReference>
<dbReference type="GO" id="GO:0008902">
    <property type="term" value="F:hydroxymethylpyrimidine kinase activity"/>
    <property type="evidence" value="ECO:0007669"/>
    <property type="project" value="TreeGrafter"/>
</dbReference>
<dbReference type="EMBL" id="CAFBMK010000035">
    <property type="protein sequence ID" value="CAB4905855.1"/>
    <property type="molecule type" value="Genomic_DNA"/>
</dbReference>
<dbReference type="Pfam" id="PF08543">
    <property type="entry name" value="Phos_pyr_kin"/>
    <property type="match status" value="1"/>
</dbReference>
<evidence type="ECO:0000313" key="2">
    <source>
        <dbReference type="EMBL" id="CAB4905855.1"/>
    </source>
</evidence>
<proteinExistence type="predicted"/>
<dbReference type="PANTHER" id="PTHR20858">
    <property type="entry name" value="PHOSPHOMETHYLPYRIMIDINE KINASE"/>
    <property type="match status" value="1"/>
</dbReference>
<accession>A0A6J7GLY3</accession>
<name>A0A6J7GLY3_9ZZZZ</name>
<dbReference type="Gene3D" id="3.40.1190.20">
    <property type="match status" value="1"/>
</dbReference>
<dbReference type="AlphaFoldDB" id="A0A6J7GLY3"/>
<reference evidence="2" key="1">
    <citation type="submission" date="2020-05" db="EMBL/GenBank/DDBJ databases">
        <authorList>
            <person name="Chiriac C."/>
            <person name="Salcher M."/>
            <person name="Ghai R."/>
            <person name="Kavagutti S V."/>
        </authorList>
    </citation>
    <scope>NUCLEOTIDE SEQUENCE</scope>
</reference>